<proteinExistence type="predicted"/>
<organism evidence="2 3">
    <name type="scientific">Paraglaciecola aquimarina</name>
    <dbReference type="NCBI Taxonomy" id="1235557"/>
    <lineage>
        <taxon>Bacteria</taxon>
        <taxon>Pseudomonadati</taxon>
        <taxon>Pseudomonadota</taxon>
        <taxon>Gammaproteobacteria</taxon>
        <taxon>Alteromonadales</taxon>
        <taxon>Alteromonadaceae</taxon>
        <taxon>Paraglaciecola</taxon>
    </lineage>
</organism>
<dbReference type="Pfam" id="PF13181">
    <property type="entry name" value="TPR_8"/>
    <property type="match status" value="1"/>
</dbReference>
<dbReference type="RefSeq" id="WP_316027465.1">
    <property type="nucleotide sequence ID" value="NZ_JAWDIO010000002.1"/>
</dbReference>
<comment type="caution">
    <text evidence="2">The sequence shown here is derived from an EMBL/GenBank/DDBJ whole genome shotgun (WGS) entry which is preliminary data.</text>
</comment>
<evidence type="ECO:0000313" key="3">
    <source>
        <dbReference type="Proteomes" id="UP001247805"/>
    </source>
</evidence>
<evidence type="ECO:0000313" key="2">
    <source>
        <dbReference type="EMBL" id="MDU0355951.1"/>
    </source>
</evidence>
<dbReference type="PANTHER" id="PTHR35038:SF8">
    <property type="entry name" value="C-TYPE POLYHEME CYTOCHROME OMCC"/>
    <property type="match status" value="1"/>
</dbReference>
<keyword evidence="3" id="KW-1185">Reference proteome</keyword>
<dbReference type="EMBL" id="JAWDIO010000002">
    <property type="protein sequence ID" value="MDU0355951.1"/>
    <property type="molecule type" value="Genomic_DNA"/>
</dbReference>
<accession>A0ABU3T101</accession>
<keyword evidence="1" id="KW-0732">Signal</keyword>
<evidence type="ECO:0000256" key="1">
    <source>
        <dbReference type="ARBA" id="ARBA00022729"/>
    </source>
</evidence>
<dbReference type="Gene3D" id="1.25.40.10">
    <property type="entry name" value="Tetratricopeptide repeat domain"/>
    <property type="match status" value="1"/>
</dbReference>
<name>A0ABU3T101_9ALTE</name>
<dbReference type="InterPro" id="IPR011990">
    <property type="entry name" value="TPR-like_helical_dom_sf"/>
</dbReference>
<reference evidence="2 3" key="1">
    <citation type="submission" date="2023-10" db="EMBL/GenBank/DDBJ databases">
        <title>Glaciecola aquimarina strain GGW-M5 nov., isolated from a coastal seawater.</title>
        <authorList>
            <person name="Bayburt H."/>
            <person name="Kim J.M."/>
            <person name="Choi B.J."/>
            <person name="Jeon C.O."/>
        </authorList>
    </citation>
    <scope>NUCLEOTIDE SEQUENCE [LARGE SCALE GENOMIC DNA]</scope>
    <source>
        <strain evidence="2 3">KCTC 32108</strain>
    </source>
</reference>
<sequence length="407" mass="45731">MDNCFACHSLRTPLTDGITPNSAFLDQFSPSFLSQPMYHVDGQIKEEVYVYGSFLQSKMFHAGVNCIDCHNQHTMKIKVQGNGLCLQCHNAEVYQQPAHLNHPEDSAGGQCINCHMPEKTYMGVDARRDHSFRIPRPELTQAYQAPNTCNTCHQDKSASWAKNQITKLYGNNNPLSKTEADLIKLQHQFMLPLDQHLAIINDKNINEIYRASAIALLPNSAQELSDVQIKNWVNSSEPLIRLATAQVGFLLPIAERSKSYLSLLTDEFKAVRVQAANHLLQLGLNHSTQLEQAFDELISSHQVSMWRGEGGLNMSMVQLNLQQLDPAIQSLQHSINVDPYFPAAYINLADIYRRSQAPEKESATYQKGIAANPKSGILHYSFGLHQIRNGEKQASLNSFKQAIKFEL</sequence>
<dbReference type="InterPro" id="IPR051829">
    <property type="entry name" value="Multiheme_Cytochr_ET"/>
</dbReference>
<dbReference type="SUPFAM" id="SSF48452">
    <property type="entry name" value="TPR-like"/>
    <property type="match status" value="1"/>
</dbReference>
<dbReference type="PANTHER" id="PTHR35038">
    <property type="entry name" value="DISSIMILATORY SULFITE REDUCTASE SIRA"/>
    <property type="match status" value="1"/>
</dbReference>
<dbReference type="InterPro" id="IPR019734">
    <property type="entry name" value="TPR_rpt"/>
</dbReference>
<dbReference type="SUPFAM" id="SSF48695">
    <property type="entry name" value="Multiheme cytochromes"/>
    <property type="match status" value="1"/>
</dbReference>
<gene>
    <name evidence="2" type="ORF">RS130_20490</name>
</gene>
<protein>
    <submittedName>
        <fullName evidence="2">Cytochrome c3 family protein</fullName>
    </submittedName>
</protein>
<dbReference type="Proteomes" id="UP001247805">
    <property type="component" value="Unassembled WGS sequence"/>
</dbReference>
<dbReference type="Gene3D" id="1.10.1130.10">
    <property type="entry name" value="Flavocytochrome C3, Chain A"/>
    <property type="match status" value="1"/>
</dbReference>
<dbReference type="InterPro" id="IPR036280">
    <property type="entry name" value="Multihaem_cyt_sf"/>
</dbReference>